<protein>
    <recommendedName>
        <fullName evidence="1">DUF8149 domain-containing protein</fullName>
    </recommendedName>
</protein>
<dbReference type="AlphaFoldDB" id="A0A4P8WF63"/>
<organism evidence="2 3">
    <name type="scientific">Natrinema versiforme</name>
    <dbReference type="NCBI Taxonomy" id="88724"/>
    <lineage>
        <taxon>Archaea</taxon>
        <taxon>Methanobacteriati</taxon>
        <taxon>Methanobacteriota</taxon>
        <taxon>Stenosarchaea group</taxon>
        <taxon>Halobacteria</taxon>
        <taxon>Halobacteriales</taxon>
        <taxon>Natrialbaceae</taxon>
        <taxon>Natrinema</taxon>
    </lineage>
</organism>
<dbReference type="EMBL" id="CP040330">
    <property type="protein sequence ID" value="QCS41889.1"/>
    <property type="molecule type" value="Genomic_DNA"/>
</dbReference>
<evidence type="ECO:0000313" key="2">
    <source>
        <dbReference type="EMBL" id="QCS41889.1"/>
    </source>
</evidence>
<dbReference type="Proteomes" id="UP000302218">
    <property type="component" value="Chromosome"/>
</dbReference>
<gene>
    <name evidence="2" type="ORF">FEJ81_05780</name>
</gene>
<dbReference type="RefSeq" id="WP_138244386.1">
    <property type="nucleotide sequence ID" value="NZ_CP040330.1"/>
</dbReference>
<dbReference type="Pfam" id="PF26476">
    <property type="entry name" value="DUF8149"/>
    <property type="match status" value="1"/>
</dbReference>
<accession>A0A4P8WF63</accession>
<dbReference type="OrthoDB" id="260707at2157"/>
<evidence type="ECO:0000313" key="3">
    <source>
        <dbReference type="Proteomes" id="UP000302218"/>
    </source>
</evidence>
<reference evidence="3" key="1">
    <citation type="submission" date="2019-05" db="EMBL/GenBank/DDBJ databases">
        <title>Genome sequence and methylation pattern of the halophilic Archaeon Natrinema versiforme BOL5-4.</title>
        <authorList>
            <person name="DasSarma P."/>
            <person name="Anton B.P."/>
            <person name="DasSarma S.L."/>
            <person name="Martinez F.L."/>
            <person name="Guzman D."/>
            <person name="Roberts R.J."/>
            <person name="DasSarma S."/>
        </authorList>
    </citation>
    <scope>NUCLEOTIDE SEQUENCE [LARGE SCALE GENOMIC DNA]</scope>
    <source>
        <strain evidence="3">BOL5-4</strain>
    </source>
</reference>
<sequence>MTNTTDADEDAPRVPVVCPACETTSRVPLSDLADAIERHNDQLHDGDDIAEVDPDIADRIADLAATDLGLLEDDG</sequence>
<dbReference type="InterPro" id="IPR058462">
    <property type="entry name" value="DUF8149"/>
</dbReference>
<evidence type="ECO:0000259" key="1">
    <source>
        <dbReference type="Pfam" id="PF26476"/>
    </source>
</evidence>
<dbReference type="KEGG" id="nvr:FEJ81_05780"/>
<dbReference type="GeneID" id="40264762"/>
<feature type="domain" description="DUF8149" evidence="1">
    <location>
        <begin position="7"/>
        <end position="74"/>
    </location>
</feature>
<name>A0A4P8WF63_9EURY</name>
<proteinExistence type="predicted"/>